<dbReference type="Proteomes" id="UP000284842">
    <property type="component" value="Unassembled WGS sequence"/>
</dbReference>
<sequence>MKLKDSRESLVTGLLGLRQRFTGKSRLVNRDVDGVGETAVRGDYVTNLESDHVTGNEVDGYDFWPLAAALDLGHGRESMHEIDSVSSVTFIVEINGRVDEEEQDDTDKIDPIRMKAFNIGKNDGDQRSGFHDP</sequence>
<comment type="caution">
    <text evidence="1">The sequence shown here is derived from an EMBL/GenBank/DDBJ whole genome shotgun (WGS) entry which is preliminary data.</text>
</comment>
<dbReference type="AlphaFoldDB" id="A0A409WW04"/>
<keyword evidence="2" id="KW-1185">Reference proteome</keyword>
<dbReference type="EMBL" id="NHTK01005132">
    <property type="protein sequence ID" value="PPQ82651.1"/>
    <property type="molecule type" value="Genomic_DNA"/>
</dbReference>
<gene>
    <name evidence="1" type="ORF">CVT24_004203</name>
</gene>
<dbReference type="InParanoid" id="A0A409WW04"/>
<accession>A0A409WW04</accession>
<proteinExistence type="predicted"/>
<reference evidence="1 2" key="1">
    <citation type="journal article" date="2018" name="Evol. Lett.">
        <title>Horizontal gene cluster transfer increased hallucinogenic mushroom diversity.</title>
        <authorList>
            <person name="Reynolds H.T."/>
            <person name="Vijayakumar V."/>
            <person name="Gluck-Thaler E."/>
            <person name="Korotkin H.B."/>
            <person name="Matheny P.B."/>
            <person name="Slot J.C."/>
        </authorList>
    </citation>
    <scope>NUCLEOTIDE SEQUENCE [LARGE SCALE GENOMIC DNA]</scope>
    <source>
        <strain evidence="1 2">2629</strain>
    </source>
</reference>
<evidence type="ECO:0000313" key="2">
    <source>
        <dbReference type="Proteomes" id="UP000284842"/>
    </source>
</evidence>
<organism evidence="1 2">
    <name type="scientific">Panaeolus cyanescens</name>
    <dbReference type="NCBI Taxonomy" id="181874"/>
    <lineage>
        <taxon>Eukaryota</taxon>
        <taxon>Fungi</taxon>
        <taxon>Dikarya</taxon>
        <taxon>Basidiomycota</taxon>
        <taxon>Agaricomycotina</taxon>
        <taxon>Agaricomycetes</taxon>
        <taxon>Agaricomycetidae</taxon>
        <taxon>Agaricales</taxon>
        <taxon>Agaricineae</taxon>
        <taxon>Galeropsidaceae</taxon>
        <taxon>Panaeolus</taxon>
    </lineage>
</organism>
<protein>
    <submittedName>
        <fullName evidence="1">Uncharacterized protein</fullName>
    </submittedName>
</protein>
<name>A0A409WW04_9AGAR</name>
<evidence type="ECO:0000313" key="1">
    <source>
        <dbReference type="EMBL" id="PPQ82651.1"/>
    </source>
</evidence>